<evidence type="ECO:0000313" key="2">
    <source>
        <dbReference type="Proteomes" id="UP001203687"/>
    </source>
</evidence>
<accession>A0ABT0H3P9</accession>
<proteinExistence type="predicted"/>
<name>A0ABT0H3P9_9FLAO</name>
<gene>
    <name evidence="1" type="ORF">MUY34_00185</name>
</gene>
<organism evidence="1 2">
    <name type="scientific">Psychroserpens algicola</name>
    <dbReference type="NCBI Taxonomy" id="1719034"/>
    <lineage>
        <taxon>Bacteria</taxon>
        <taxon>Pseudomonadati</taxon>
        <taxon>Bacteroidota</taxon>
        <taxon>Flavobacteriia</taxon>
        <taxon>Flavobacteriales</taxon>
        <taxon>Flavobacteriaceae</taxon>
        <taxon>Psychroserpens</taxon>
    </lineage>
</organism>
<dbReference type="RefSeq" id="WP_248411447.1">
    <property type="nucleotide sequence ID" value="NZ_JALPQF010000001.1"/>
</dbReference>
<evidence type="ECO:0000313" key="1">
    <source>
        <dbReference type="EMBL" id="MCK8479011.1"/>
    </source>
</evidence>
<keyword evidence="2" id="KW-1185">Reference proteome</keyword>
<reference evidence="1" key="1">
    <citation type="submission" date="2022-04" db="EMBL/GenBank/DDBJ databases">
        <authorList>
            <person name="Ren T."/>
        </authorList>
    </citation>
    <scope>NUCLEOTIDE SEQUENCE</scope>
    <source>
        <strain evidence="1">F63249</strain>
    </source>
</reference>
<dbReference type="EMBL" id="JALPQF010000001">
    <property type="protein sequence ID" value="MCK8479011.1"/>
    <property type="molecule type" value="Genomic_DNA"/>
</dbReference>
<comment type="caution">
    <text evidence="1">The sequence shown here is derived from an EMBL/GenBank/DDBJ whole genome shotgun (WGS) entry which is preliminary data.</text>
</comment>
<protein>
    <recommendedName>
        <fullName evidence="3">Alpha/beta hydrolase</fullName>
    </recommendedName>
</protein>
<dbReference type="Proteomes" id="UP001203687">
    <property type="component" value="Unassembled WGS sequence"/>
</dbReference>
<evidence type="ECO:0008006" key="3">
    <source>
        <dbReference type="Google" id="ProtNLM"/>
    </source>
</evidence>
<sequence>MKTYIILVAGYEYHHGRTNMATICKRRANVLLDQNSSWQNNSNIKFVLFDVRFGRIDEGTPNGTGIDWETHSEEYDAINDSVHYSSERHFIQQDTNVISIADAYDFIRNIGKNNLGHVYEFSVVGHGWRGGPVLVNSYQREAYQHTGVTPRLRDPWDKDGRRKDTNTTNMNFTDWVDFINAFNTDTRIWIWGCAASRLYKKVIQEVYNSAEFSRKRYGSHIDTDSFSLTFSRAFAEEHFSYDPLFFYRSRTTGDITNRRFTRTLREIKDFLIRGLCHTYSGQMAYNTKTNVYAALPGTGADYEKTGRSDKRVMVVPTNTSVYGYSFAAIVRFYKTYLNLQEDPERRGYAKFDPEMIKIWKGR</sequence>